<dbReference type="PROSITE" id="PS51123">
    <property type="entry name" value="OMPA_2"/>
    <property type="match status" value="1"/>
</dbReference>
<proteinExistence type="predicted"/>
<dbReference type="GO" id="GO:0009279">
    <property type="term" value="C:cell outer membrane"/>
    <property type="evidence" value="ECO:0007669"/>
    <property type="project" value="UniProtKB-SubCell"/>
</dbReference>
<dbReference type="PANTHER" id="PTHR30329">
    <property type="entry name" value="STATOR ELEMENT OF FLAGELLAR MOTOR COMPLEX"/>
    <property type="match status" value="1"/>
</dbReference>
<keyword evidence="3" id="KW-0998">Cell outer membrane</keyword>
<feature type="chain" id="PRO_5044712743" evidence="5">
    <location>
        <begin position="19"/>
        <end position="369"/>
    </location>
</feature>
<protein>
    <submittedName>
        <fullName evidence="7">OmpA family protein</fullName>
    </submittedName>
</protein>
<accession>A0AAU6NVQ6</accession>
<dbReference type="InterPro" id="IPR036737">
    <property type="entry name" value="OmpA-like_sf"/>
</dbReference>
<dbReference type="CDD" id="cd07185">
    <property type="entry name" value="OmpA_C-like"/>
    <property type="match status" value="1"/>
</dbReference>
<dbReference type="SUPFAM" id="SSF103088">
    <property type="entry name" value="OmpA-like"/>
    <property type="match status" value="1"/>
</dbReference>
<dbReference type="Gene3D" id="3.30.1330.60">
    <property type="entry name" value="OmpA-like domain"/>
    <property type="match status" value="1"/>
</dbReference>
<dbReference type="Proteomes" id="UP001368318">
    <property type="component" value="Chromosome"/>
</dbReference>
<dbReference type="InterPro" id="IPR006665">
    <property type="entry name" value="OmpA-like"/>
</dbReference>
<dbReference type="InterPro" id="IPR006664">
    <property type="entry name" value="OMP_bac"/>
</dbReference>
<evidence type="ECO:0000256" key="2">
    <source>
        <dbReference type="ARBA" id="ARBA00023136"/>
    </source>
</evidence>
<organism evidence="7 9">
    <name type="scientific">Mangrovimonas cancribranchiae</name>
    <dbReference type="NCBI Taxonomy" id="3080055"/>
    <lineage>
        <taxon>Bacteria</taxon>
        <taxon>Pseudomonadati</taxon>
        <taxon>Bacteroidota</taxon>
        <taxon>Flavobacteriia</taxon>
        <taxon>Flavobacteriales</taxon>
        <taxon>Flavobacteriaceae</taxon>
        <taxon>Mangrovimonas</taxon>
    </lineage>
</organism>
<dbReference type="PANTHER" id="PTHR30329:SF21">
    <property type="entry name" value="LIPOPROTEIN YIAD-RELATED"/>
    <property type="match status" value="1"/>
</dbReference>
<reference evidence="7 9" key="1">
    <citation type="submission" date="2023-10" db="EMBL/GenBank/DDBJ databases">
        <title>Culture-based analysis of two novel bacteria associated with mangrove crab gills.</title>
        <authorList>
            <person name="Yang X."/>
            <person name="Garuglieri E."/>
            <person name="Van Goethem M.W."/>
            <person name="Fusi M."/>
            <person name="Marasco R."/>
            <person name="Daffonchio D.G."/>
        </authorList>
    </citation>
    <scope>NUCLEOTIDE SEQUENCE [LARGE SCALE GENOMIC DNA]</scope>
    <source>
        <strain evidence="8">UG2-1</strain>
        <strain evidence="7">UG2-2</strain>
        <strain evidence="9">UG2_2</strain>
    </source>
</reference>
<dbReference type="EMBL" id="CP136925">
    <property type="protein sequence ID" value="WXA13173.1"/>
    <property type="molecule type" value="Genomic_DNA"/>
</dbReference>
<dbReference type="PRINTS" id="PR01021">
    <property type="entry name" value="OMPADOMAIN"/>
</dbReference>
<dbReference type="RefSeq" id="WP_338732351.1">
    <property type="nucleotide sequence ID" value="NZ_CP136924.1"/>
</dbReference>
<evidence type="ECO:0000259" key="6">
    <source>
        <dbReference type="PROSITE" id="PS51123"/>
    </source>
</evidence>
<dbReference type="EMBL" id="CP136924">
    <property type="protein sequence ID" value="WXA01667.1"/>
    <property type="molecule type" value="Genomic_DNA"/>
</dbReference>
<feature type="signal peptide" evidence="5">
    <location>
        <begin position="1"/>
        <end position="18"/>
    </location>
</feature>
<keyword evidence="9" id="KW-1185">Reference proteome</keyword>
<keyword evidence="2 4" id="KW-0472">Membrane</keyword>
<comment type="subcellular location">
    <subcellularLocation>
        <location evidence="1">Cell outer membrane</location>
    </subcellularLocation>
</comment>
<keyword evidence="5" id="KW-0732">Signal</keyword>
<dbReference type="AlphaFoldDB" id="A0AAU6NVQ6"/>
<feature type="domain" description="OmpA-like" evidence="6">
    <location>
        <begin position="253"/>
        <end position="369"/>
    </location>
</feature>
<evidence type="ECO:0000313" key="7">
    <source>
        <dbReference type="EMBL" id="WXA01667.1"/>
    </source>
</evidence>
<evidence type="ECO:0000256" key="4">
    <source>
        <dbReference type="PROSITE-ProRule" id="PRU00473"/>
    </source>
</evidence>
<evidence type="ECO:0000256" key="1">
    <source>
        <dbReference type="ARBA" id="ARBA00004442"/>
    </source>
</evidence>
<evidence type="ECO:0000313" key="9">
    <source>
        <dbReference type="Proteomes" id="UP001368318"/>
    </source>
</evidence>
<dbReference type="InterPro" id="IPR050330">
    <property type="entry name" value="Bact_OuterMem_StrucFunc"/>
</dbReference>
<name>A0AAU6NVQ6_9FLAO</name>
<evidence type="ECO:0000256" key="5">
    <source>
        <dbReference type="SAM" id="SignalP"/>
    </source>
</evidence>
<evidence type="ECO:0000256" key="3">
    <source>
        <dbReference type="ARBA" id="ARBA00023237"/>
    </source>
</evidence>
<gene>
    <name evidence="8" type="ORF">R3L15_13735</name>
    <name evidence="7" type="ORF">R3L16_07855</name>
</gene>
<evidence type="ECO:0000313" key="8">
    <source>
        <dbReference type="EMBL" id="WXA13173.1"/>
    </source>
</evidence>
<dbReference type="Pfam" id="PF00691">
    <property type="entry name" value="OmpA"/>
    <property type="match status" value="1"/>
</dbReference>
<dbReference type="Gene3D" id="2.60.120.260">
    <property type="entry name" value="Galactose-binding domain-like"/>
    <property type="match status" value="1"/>
</dbReference>
<sequence>MKYKLLAFFFLFQTILLSQNLVKNPSFEEFKNCPESIGYFSFDEDRGVKYWLRPTGGTPDYFNKCSKTVGYTNFNGQQNPRTGKGYAGLYGFTHGNYREYIQGTLSQTLEKDKTYQISFYVSLAERSNRAIRHFGVYFLDRKMSNINYDRVINAHKVAARADNVAFVPIFNKNYLNNKTQWVQIQCSYKAKGFETYFLIGNFESNFKSDVEKIERNKFKPMAYYYIDDVVLSLLQEDTNELKIKAPIEKEHSFKKGKTYTFKNVLFDFDKATLLKASKNELNNLYEHLIKHPELHIEIYGHTDNVGTQKRNQELSEQRAKAVSDYLINKGLDKTKIKWFGYGSSKPIVKNNTEKNRAINRRVAFKLIEK</sequence>
<dbReference type="KEGG" id="mcaa:R3L15_13735"/>